<reference evidence="2" key="1">
    <citation type="submission" date="2023-02" db="EMBL/GenBank/DDBJ databases">
        <authorList>
            <person name="Palmer J.M."/>
        </authorList>
    </citation>
    <scope>NUCLEOTIDE SEQUENCE</scope>
    <source>
        <strain evidence="2">FW57</strain>
    </source>
</reference>
<evidence type="ECO:0000313" key="3">
    <source>
        <dbReference type="Proteomes" id="UP001197093"/>
    </source>
</evidence>
<dbReference type="GO" id="GO:0004672">
    <property type="term" value="F:protein kinase activity"/>
    <property type="evidence" value="ECO:0007669"/>
    <property type="project" value="InterPro"/>
</dbReference>
<evidence type="ECO:0000313" key="2">
    <source>
        <dbReference type="EMBL" id="KAG7289113.1"/>
    </source>
</evidence>
<dbReference type="InterPro" id="IPR011009">
    <property type="entry name" value="Kinase-like_dom_sf"/>
</dbReference>
<dbReference type="SUPFAM" id="SSF56112">
    <property type="entry name" value="Protein kinase-like (PK-like)"/>
    <property type="match status" value="1"/>
</dbReference>
<gene>
    <name evidence="2" type="ORF">NEMBOFW57_005476</name>
</gene>
<comment type="caution">
    <text evidence="2">The sequence shown here is derived from an EMBL/GenBank/DDBJ whole genome shotgun (WGS) entry which is preliminary data.</text>
</comment>
<keyword evidence="3" id="KW-1185">Reference proteome</keyword>
<dbReference type="PROSITE" id="PS50011">
    <property type="entry name" value="PROTEIN_KINASE_DOM"/>
    <property type="match status" value="1"/>
</dbReference>
<proteinExistence type="predicted"/>
<feature type="domain" description="Protein kinase" evidence="1">
    <location>
        <begin position="29"/>
        <end position="432"/>
    </location>
</feature>
<dbReference type="Proteomes" id="UP001197093">
    <property type="component" value="Unassembled WGS sequence"/>
</dbReference>
<organism evidence="2 3">
    <name type="scientific">Staphylotrichum longicolle</name>
    <dbReference type="NCBI Taxonomy" id="669026"/>
    <lineage>
        <taxon>Eukaryota</taxon>
        <taxon>Fungi</taxon>
        <taxon>Dikarya</taxon>
        <taxon>Ascomycota</taxon>
        <taxon>Pezizomycotina</taxon>
        <taxon>Sordariomycetes</taxon>
        <taxon>Sordariomycetidae</taxon>
        <taxon>Sordariales</taxon>
        <taxon>Chaetomiaceae</taxon>
        <taxon>Staphylotrichum</taxon>
    </lineage>
</organism>
<protein>
    <recommendedName>
        <fullName evidence="1">Protein kinase domain-containing protein</fullName>
    </recommendedName>
</protein>
<sequence>MFSFPRPGLVQTGSPGYAFGFEAKSGNSYLFLRKLAAGAQSKVQLVVDISTREVVVRKVSREHLTLPSTPDLTRAPEDREVRILRVLNSLVQNNPPLYEGQVLTPRWANCLSHEVHAVPFPHIDPNQPPQLQCLRVSYWSLCNASSVADWARMWRENNVSALFPVSFVARCVAQVCETLHVMYQLGPEAVYHCDLHLANVFVHFDLSGGGGGGGSVLPDFYVGDFGCARTAREARVDGIALYRGHDDNDTRAAVLDAWENVHPGFDFPSPPAGTAPPGQRRRWDVARFLEGVENLLILAVPAPGAGGLMDLNQPGVSAQGVGLKRLVMMMRFVDDQDQLLAGTNERSRPPYLVEVVREARKLEEMALTVEQGTNAFSTFLTMGRSQAEQVANGKMPFVHSRANAQTPERARTSAANYGEENVDGPWTLIESV</sequence>
<dbReference type="AlphaFoldDB" id="A0AAD4I1K0"/>
<dbReference type="Gene3D" id="1.10.510.10">
    <property type="entry name" value="Transferase(Phosphotransferase) domain 1"/>
    <property type="match status" value="1"/>
</dbReference>
<evidence type="ECO:0000259" key="1">
    <source>
        <dbReference type="PROSITE" id="PS50011"/>
    </source>
</evidence>
<dbReference type="InterPro" id="IPR000719">
    <property type="entry name" value="Prot_kinase_dom"/>
</dbReference>
<accession>A0AAD4I1K0</accession>
<name>A0AAD4I1K0_9PEZI</name>
<dbReference type="EMBL" id="JAHCVI010000002">
    <property type="protein sequence ID" value="KAG7289113.1"/>
    <property type="molecule type" value="Genomic_DNA"/>
</dbReference>
<dbReference type="GO" id="GO:0005524">
    <property type="term" value="F:ATP binding"/>
    <property type="evidence" value="ECO:0007669"/>
    <property type="project" value="InterPro"/>
</dbReference>